<name>A0A3M6QUY6_9BURK</name>
<evidence type="ECO:0000313" key="2">
    <source>
        <dbReference type="EMBL" id="RMX06828.1"/>
    </source>
</evidence>
<reference evidence="2 3" key="1">
    <citation type="submission" date="2018-10" db="EMBL/GenBank/DDBJ databases">
        <title>Draft genome of Cortibacter populi DSM10536.</title>
        <authorList>
            <person name="Bernier A.-M."/>
            <person name="Bernard K."/>
        </authorList>
    </citation>
    <scope>NUCLEOTIDE SEQUENCE [LARGE SCALE GENOMIC DNA]</scope>
    <source>
        <strain evidence="2 3">DSM 105136</strain>
    </source>
</reference>
<protein>
    <recommendedName>
        <fullName evidence="4">Receptor protein-tyrosine kinase</fullName>
    </recommendedName>
</protein>
<organism evidence="2 3">
    <name type="scientific">Corticibacter populi</name>
    <dbReference type="NCBI Taxonomy" id="1550736"/>
    <lineage>
        <taxon>Bacteria</taxon>
        <taxon>Pseudomonadati</taxon>
        <taxon>Pseudomonadota</taxon>
        <taxon>Betaproteobacteria</taxon>
        <taxon>Burkholderiales</taxon>
        <taxon>Comamonadaceae</taxon>
        <taxon>Corticibacter</taxon>
    </lineage>
</organism>
<evidence type="ECO:0000313" key="3">
    <source>
        <dbReference type="Proteomes" id="UP000278006"/>
    </source>
</evidence>
<dbReference type="EMBL" id="RDQO01000002">
    <property type="protein sequence ID" value="RMX06828.1"/>
    <property type="molecule type" value="Genomic_DNA"/>
</dbReference>
<evidence type="ECO:0008006" key="4">
    <source>
        <dbReference type="Google" id="ProtNLM"/>
    </source>
</evidence>
<proteinExistence type="predicted"/>
<sequence length="248" mass="28043">MHDSPPIAKVYYRPIEAAIRWAGLLKYKKYIIGLITSPPSMPETVDCPRWTELRLCNERIYDAIFNGELPYGHLGITRSDEALWDSPDLTIRHVDLKRWMTHHYPEQRPGFLFSRAERISHPTITLETGQALLVERQALKAELAQCRQQLQTLREAHQNLLKQSETIPACHECPITDRAESTYQHIIGGMLDLMLSQSPAGTPYSSFKSQEAIVTALVANHGGIMGIAERTLNGKFAQSRRKLRAATG</sequence>
<gene>
    <name evidence="2" type="ORF">D8I35_10060</name>
</gene>
<dbReference type="OrthoDB" id="5773058at2"/>
<comment type="caution">
    <text evidence="2">The sequence shown here is derived from an EMBL/GenBank/DDBJ whole genome shotgun (WGS) entry which is preliminary data.</text>
</comment>
<evidence type="ECO:0000256" key="1">
    <source>
        <dbReference type="SAM" id="Coils"/>
    </source>
</evidence>
<dbReference type="Proteomes" id="UP000278006">
    <property type="component" value="Unassembled WGS sequence"/>
</dbReference>
<dbReference type="RefSeq" id="WP_122228794.1">
    <property type="nucleotide sequence ID" value="NZ_RDQO01000002.1"/>
</dbReference>
<dbReference type="AlphaFoldDB" id="A0A3M6QUY6"/>
<feature type="coiled-coil region" evidence="1">
    <location>
        <begin position="136"/>
        <end position="163"/>
    </location>
</feature>
<accession>A0A3M6QUY6</accession>
<keyword evidence="1" id="KW-0175">Coiled coil</keyword>
<keyword evidence="3" id="KW-1185">Reference proteome</keyword>